<dbReference type="STRING" id="1165861.A0A0L0VPF2"/>
<gene>
    <name evidence="1" type="ORF">PSTG_05517</name>
</gene>
<sequence length="129" mass="14041">GGENEEEDGGNNSSANTSWLNNCRRLIALGSGGIGLDEVIKSLNEGIDINELNDDGFLAEQGEGVGNDQTYYIQYLTQMKISPSASHSTHHLSILRSQTSLINSPTLAHIKLKMTNRSNMFLSFLVISN</sequence>
<dbReference type="EMBL" id="AJIL01000031">
    <property type="protein sequence ID" value="KNF01163.1"/>
    <property type="molecule type" value="Genomic_DNA"/>
</dbReference>
<organism evidence="1 2">
    <name type="scientific">Puccinia striiformis f. sp. tritici PST-78</name>
    <dbReference type="NCBI Taxonomy" id="1165861"/>
    <lineage>
        <taxon>Eukaryota</taxon>
        <taxon>Fungi</taxon>
        <taxon>Dikarya</taxon>
        <taxon>Basidiomycota</taxon>
        <taxon>Pucciniomycotina</taxon>
        <taxon>Pucciniomycetes</taxon>
        <taxon>Pucciniales</taxon>
        <taxon>Pucciniaceae</taxon>
        <taxon>Puccinia</taxon>
    </lineage>
</organism>
<keyword evidence="2" id="KW-1185">Reference proteome</keyword>
<dbReference type="Proteomes" id="UP000054564">
    <property type="component" value="Unassembled WGS sequence"/>
</dbReference>
<comment type="caution">
    <text evidence="1">The sequence shown here is derived from an EMBL/GenBank/DDBJ whole genome shotgun (WGS) entry which is preliminary data.</text>
</comment>
<accession>A0A0L0VPF2</accession>
<evidence type="ECO:0000313" key="1">
    <source>
        <dbReference type="EMBL" id="KNF01163.1"/>
    </source>
</evidence>
<protein>
    <submittedName>
        <fullName evidence="1">Uncharacterized protein</fullName>
    </submittedName>
</protein>
<dbReference type="AlphaFoldDB" id="A0A0L0VPF2"/>
<evidence type="ECO:0000313" key="2">
    <source>
        <dbReference type="Proteomes" id="UP000054564"/>
    </source>
</evidence>
<name>A0A0L0VPF2_9BASI</name>
<feature type="non-terminal residue" evidence="1">
    <location>
        <position position="1"/>
    </location>
</feature>
<reference evidence="2" key="1">
    <citation type="submission" date="2014-03" db="EMBL/GenBank/DDBJ databases">
        <title>The Genome Sequence of Puccinia striiformis f. sp. tritici PST-78.</title>
        <authorList>
            <consortium name="The Broad Institute Genome Sequencing Platform"/>
            <person name="Cuomo C."/>
            <person name="Hulbert S."/>
            <person name="Chen X."/>
            <person name="Walker B."/>
            <person name="Young S.K."/>
            <person name="Zeng Q."/>
            <person name="Gargeya S."/>
            <person name="Fitzgerald M."/>
            <person name="Haas B."/>
            <person name="Abouelleil A."/>
            <person name="Alvarado L."/>
            <person name="Arachchi H.M."/>
            <person name="Berlin A.M."/>
            <person name="Chapman S.B."/>
            <person name="Goldberg J."/>
            <person name="Griggs A."/>
            <person name="Gujja S."/>
            <person name="Hansen M."/>
            <person name="Howarth C."/>
            <person name="Imamovic A."/>
            <person name="Larimer J."/>
            <person name="McCowan C."/>
            <person name="Montmayeur A."/>
            <person name="Murphy C."/>
            <person name="Neiman D."/>
            <person name="Pearson M."/>
            <person name="Priest M."/>
            <person name="Roberts A."/>
            <person name="Saif S."/>
            <person name="Shea T."/>
            <person name="Sisk P."/>
            <person name="Sykes S."/>
            <person name="Wortman J."/>
            <person name="Nusbaum C."/>
            <person name="Birren B."/>
        </authorList>
    </citation>
    <scope>NUCLEOTIDE SEQUENCE [LARGE SCALE GENOMIC DNA]</scope>
    <source>
        <strain evidence="2">race PST-78</strain>
    </source>
</reference>
<proteinExistence type="predicted"/>